<evidence type="ECO:0000256" key="12">
    <source>
        <dbReference type="SAM" id="Phobius"/>
    </source>
</evidence>
<evidence type="ECO:0000256" key="6">
    <source>
        <dbReference type="ARBA" id="ARBA00022989"/>
    </source>
</evidence>
<feature type="domain" description="L-type lectin-like" evidence="14">
    <location>
        <begin position="22"/>
        <end position="246"/>
    </location>
</feature>
<evidence type="ECO:0000256" key="13">
    <source>
        <dbReference type="SAM" id="SignalP"/>
    </source>
</evidence>
<comment type="subcellular location">
    <subcellularLocation>
        <location evidence="11">Endomembrane system</location>
        <topology evidence="11">Single-pass type I membrane protein</topology>
    </subcellularLocation>
    <subcellularLocation>
        <location evidence="1">Golgi apparatus membrane</location>
        <topology evidence="1">Single-pass membrane protein</topology>
    </subcellularLocation>
</comment>
<gene>
    <name evidence="15" type="ORF">CAPTEDRAFT_227830</name>
</gene>
<organism evidence="15">
    <name type="scientific">Capitella teleta</name>
    <name type="common">Polychaete worm</name>
    <dbReference type="NCBI Taxonomy" id="283909"/>
    <lineage>
        <taxon>Eukaryota</taxon>
        <taxon>Metazoa</taxon>
        <taxon>Spiralia</taxon>
        <taxon>Lophotrochozoa</taxon>
        <taxon>Annelida</taxon>
        <taxon>Polychaeta</taxon>
        <taxon>Sedentaria</taxon>
        <taxon>Scolecida</taxon>
        <taxon>Capitellidae</taxon>
        <taxon>Capitella</taxon>
    </lineage>
</organism>
<dbReference type="FunCoup" id="R7V8U1">
    <property type="interactions" value="1606"/>
</dbReference>
<sequence>MANAEIYFAIFLFLLNFLSGVAEWNTKDYLKKENSLIKPYSDGRWDFVGSTIVSNSYVRLTPDHQSRKGAIFNNLRSYVPNWELHVHFKVHGSGNDLFGDGFAIWYTKEKLMLGPVFGGKDYFTGLGIFLDTYSNHNGPHNHGHPYISAMVGNGSAHYDHDRDGTHTEVAGCESHFRKSAHETYIAIRYEKKKLTVSTDIEGKNAWKECFSVEGVRLPTGYYFGASAATGQLADNHDIISMKLYDIGLDEEKAEDYENIDPSADMFAPPRDHVEDEKRSFMSSRLTGWRFLLIIIVGIIGVGVCAMVGFIIYTKRQEDARKRFY</sequence>
<dbReference type="GO" id="GO:0005793">
    <property type="term" value="C:endoplasmic reticulum-Golgi intermediate compartment"/>
    <property type="evidence" value="ECO:0007669"/>
    <property type="project" value="TreeGrafter"/>
</dbReference>
<evidence type="ECO:0000256" key="5">
    <source>
        <dbReference type="ARBA" id="ARBA00022734"/>
    </source>
</evidence>
<dbReference type="GO" id="GO:0005789">
    <property type="term" value="C:endoplasmic reticulum membrane"/>
    <property type="evidence" value="ECO:0007669"/>
    <property type="project" value="TreeGrafter"/>
</dbReference>
<dbReference type="EMBL" id="AMQN01004699">
    <property type="status" value="NOT_ANNOTATED_CDS"/>
    <property type="molecule type" value="Genomic_DNA"/>
</dbReference>
<dbReference type="InterPro" id="IPR013320">
    <property type="entry name" value="ConA-like_dom_sf"/>
</dbReference>
<keyword evidence="6 12" id="KW-1133">Transmembrane helix</keyword>
<dbReference type="GO" id="GO:0030134">
    <property type="term" value="C:COPII-coated ER to Golgi transport vesicle"/>
    <property type="evidence" value="ECO:0007669"/>
    <property type="project" value="TreeGrafter"/>
</dbReference>
<evidence type="ECO:0000256" key="9">
    <source>
        <dbReference type="ARBA" id="ARBA00023157"/>
    </source>
</evidence>
<dbReference type="EMBL" id="KB294182">
    <property type="protein sequence ID" value="ELU14932.1"/>
    <property type="molecule type" value="Genomic_DNA"/>
</dbReference>
<name>R7V8U1_CAPTE</name>
<dbReference type="PROSITE" id="PS51328">
    <property type="entry name" value="L_LECTIN_LIKE"/>
    <property type="match status" value="1"/>
</dbReference>
<dbReference type="PANTHER" id="PTHR12223">
    <property type="entry name" value="VESICULAR MANNOSE-BINDING LECTIN"/>
    <property type="match status" value="1"/>
</dbReference>
<keyword evidence="10" id="KW-0325">Glycoprotein</keyword>
<dbReference type="SUPFAM" id="SSF49899">
    <property type="entry name" value="Concanavalin A-like lectins/glucanases"/>
    <property type="match status" value="1"/>
</dbReference>
<evidence type="ECO:0000256" key="10">
    <source>
        <dbReference type="ARBA" id="ARBA00023180"/>
    </source>
</evidence>
<evidence type="ECO:0000313" key="16">
    <source>
        <dbReference type="EnsemblMetazoa" id="CapteP227830"/>
    </source>
</evidence>
<proteinExistence type="predicted"/>
<reference evidence="15 17" key="2">
    <citation type="journal article" date="2013" name="Nature">
        <title>Insights into bilaterian evolution from three spiralian genomes.</title>
        <authorList>
            <person name="Simakov O."/>
            <person name="Marletaz F."/>
            <person name="Cho S.J."/>
            <person name="Edsinger-Gonzales E."/>
            <person name="Havlak P."/>
            <person name="Hellsten U."/>
            <person name="Kuo D.H."/>
            <person name="Larsson T."/>
            <person name="Lv J."/>
            <person name="Arendt D."/>
            <person name="Savage R."/>
            <person name="Osoegawa K."/>
            <person name="de Jong P."/>
            <person name="Grimwood J."/>
            <person name="Chapman J.A."/>
            <person name="Shapiro H."/>
            <person name="Aerts A."/>
            <person name="Otillar R.P."/>
            <person name="Terry A.Y."/>
            <person name="Boore J.L."/>
            <person name="Grigoriev I.V."/>
            <person name="Lindberg D.R."/>
            <person name="Seaver E.C."/>
            <person name="Weisblat D.A."/>
            <person name="Putnam N.H."/>
            <person name="Rokhsar D.S."/>
        </authorList>
    </citation>
    <scope>NUCLEOTIDE SEQUENCE</scope>
    <source>
        <strain evidence="15 17">I ESC-2004</strain>
    </source>
</reference>
<keyword evidence="5" id="KW-0430">Lectin</keyword>
<dbReference type="AlphaFoldDB" id="R7V8U1"/>
<keyword evidence="9" id="KW-1015">Disulfide bond</keyword>
<dbReference type="OMA" id="GCTADIR"/>
<reference evidence="17" key="1">
    <citation type="submission" date="2012-12" db="EMBL/GenBank/DDBJ databases">
        <authorList>
            <person name="Hellsten U."/>
            <person name="Grimwood J."/>
            <person name="Chapman J.A."/>
            <person name="Shapiro H."/>
            <person name="Aerts A."/>
            <person name="Otillar R.P."/>
            <person name="Terry A.Y."/>
            <person name="Boore J.L."/>
            <person name="Simakov O."/>
            <person name="Marletaz F."/>
            <person name="Cho S.-J."/>
            <person name="Edsinger-Gonzales E."/>
            <person name="Havlak P."/>
            <person name="Kuo D.-H."/>
            <person name="Larsson T."/>
            <person name="Lv J."/>
            <person name="Arendt D."/>
            <person name="Savage R."/>
            <person name="Osoegawa K."/>
            <person name="de Jong P."/>
            <person name="Lindberg D.R."/>
            <person name="Seaver E.C."/>
            <person name="Weisblat D.A."/>
            <person name="Putnam N.H."/>
            <person name="Grigoriev I.V."/>
            <person name="Rokhsar D.S."/>
        </authorList>
    </citation>
    <scope>NUCLEOTIDE SEQUENCE</scope>
    <source>
        <strain evidence="17">I ESC-2004</strain>
    </source>
</reference>
<evidence type="ECO:0000256" key="1">
    <source>
        <dbReference type="ARBA" id="ARBA00004194"/>
    </source>
</evidence>
<keyword evidence="7" id="KW-0333">Golgi apparatus</keyword>
<keyword evidence="17" id="KW-1185">Reference proteome</keyword>
<dbReference type="GO" id="GO:0005537">
    <property type="term" value="F:D-mannose binding"/>
    <property type="evidence" value="ECO:0007669"/>
    <property type="project" value="TreeGrafter"/>
</dbReference>
<dbReference type="EnsemblMetazoa" id="CapteT227830">
    <property type="protein sequence ID" value="CapteP227830"/>
    <property type="gene ID" value="CapteG227830"/>
</dbReference>
<evidence type="ECO:0000256" key="3">
    <source>
        <dbReference type="ARBA" id="ARBA00022723"/>
    </source>
</evidence>
<evidence type="ECO:0000256" key="7">
    <source>
        <dbReference type="ARBA" id="ARBA00023034"/>
    </source>
</evidence>
<dbReference type="Proteomes" id="UP000014760">
    <property type="component" value="Unassembled WGS sequence"/>
</dbReference>
<evidence type="ECO:0000256" key="4">
    <source>
        <dbReference type="ARBA" id="ARBA00022729"/>
    </source>
</evidence>
<dbReference type="GO" id="GO:0000139">
    <property type="term" value="C:Golgi membrane"/>
    <property type="evidence" value="ECO:0007669"/>
    <property type="project" value="UniProtKB-SubCell"/>
</dbReference>
<dbReference type="GO" id="GO:0046872">
    <property type="term" value="F:metal ion binding"/>
    <property type="evidence" value="ECO:0007669"/>
    <property type="project" value="UniProtKB-KW"/>
</dbReference>
<reference evidence="16" key="3">
    <citation type="submission" date="2015-06" db="UniProtKB">
        <authorList>
            <consortium name="EnsemblMetazoa"/>
        </authorList>
    </citation>
    <scope>IDENTIFICATION</scope>
</reference>
<feature type="signal peptide" evidence="13">
    <location>
        <begin position="1"/>
        <end position="22"/>
    </location>
</feature>
<evidence type="ECO:0000256" key="11">
    <source>
        <dbReference type="ARBA" id="ARBA00046288"/>
    </source>
</evidence>
<evidence type="ECO:0000259" key="14">
    <source>
        <dbReference type="PROSITE" id="PS51328"/>
    </source>
</evidence>
<keyword evidence="3" id="KW-0479">Metal-binding</keyword>
<dbReference type="Pfam" id="PF03388">
    <property type="entry name" value="Lectin_leg-like"/>
    <property type="match status" value="1"/>
</dbReference>
<dbReference type="GO" id="GO:0006888">
    <property type="term" value="P:endoplasmic reticulum to Golgi vesicle-mediated transport"/>
    <property type="evidence" value="ECO:0007669"/>
    <property type="project" value="TreeGrafter"/>
</dbReference>
<dbReference type="FunFam" id="2.60.120.200:FF:000017">
    <property type="entry name" value="Vesicular integral-membrane protein VIP36"/>
    <property type="match status" value="1"/>
</dbReference>
<feature type="chain" id="PRO_5008788806" description="L-type lectin-like domain-containing protein" evidence="13">
    <location>
        <begin position="23"/>
        <end position="324"/>
    </location>
</feature>
<keyword evidence="2 12" id="KW-0812">Transmembrane</keyword>
<evidence type="ECO:0000313" key="17">
    <source>
        <dbReference type="Proteomes" id="UP000014760"/>
    </source>
</evidence>
<keyword evidence="8 12" id="KW-0472">Membrane</keyword>
<evidence type="ECO:0000256" key="2">
    <source>
        <dbReference type="ARBA" id="ARBA00022692"/>
    </source>
</evidence>
<feature type="transmembrane region" description="Helical" evidence="12">
    <location>
        <begin position="288"/>
        <end position="312"/>
    </location>
</feature>
<dbReference type="HOGENOM" id="CLU_041093_0_0_1"/>
<dbReference type="OrthoDB" id="270293at2759"/>
<dbReference type="PANTHER" id="PTHR12223:SF45">
    <property type="entry name" value="RE50040P"/>
    <property type="match status" value="1"/>
</dbReference>
<accession>R7V8U1</accession>
<dbReference type="InterPro" id="IPR005052">
    <property type="entry name" value="Lectin_leg"/>
</dbReference>
<dbReference type="Gene3D" id="2.60.120.200">
    <property type="match status" value="1"/>
</dbReference>
<dbReference type="STRING" id="283909.R7V8U1"/>
<keyword evidence="4 13" id="KW-0732">Signal</keyword>
<evidence type="ECO:0000313" key="15">
    <source>
        <dbReference type="EMBL" id="ELU14932.1"/>
    </source>
</evidence>
<evidence type="ECO:0000256" key="8">
    <source>
        <dbReference type="ARBA" id="ARBA00023136"/>
    </source>
</evidence>
<protein>
    <recommendedName>
        <fullName evidence="14">L-type lectin-like domain-containing protein</fullName>
    </recommendedName>
</protein>
<dbReference type="InterPro" id="IPR051136">
    <property type="entry name" value="Intracellular_Lectin-GPT"/>
</dbReference>